<dbReference type="EMBL" id="CM042062">
    <property type="protein sequence ID" value="KAI3669050.1"/>
    <property type="molecule type" value="Genomic_DNA"/>
</dbReference>
<organism evidence="1 2">
    <name type="scientific">Arctium lappa</name>
    <name type="common">Greater burdock</name>
    <name type="synonym">Lappa major</name>
    <dbReference type="NCBI Taxonomy" id="4217"/>
    <lineage>
        <taxon>Eukaryota</taxon>
        <taxon>Viridiplantae</taxon>
        <taxon>Streptophyta</taxon>
        <taxon>Embryophyta</taxon>
        <taxon>Tracheophyta</taxon>
        <taxon>Spermatophyta</taxon>
        <taxon>Magnoliopsida</taxon>
        <taxon>eudicotyledons</taxon>
        <taxon>Gunneridae</taxon>
        <taxon>Pentapetalae</taxon>
        <taxon>asterids</taxon>
        <taxon>campanulids</taxon>
        <taxon>Asterales</taxon>
        <taxon>Asteraceae</taxon>
        <taxon>Carduoideae</taxon>
        <taxon>Cardueae</taxon>
        <taxon>Arctiinae</taxon>
        <taxon>Arctium</taxon>
    </lineage>
</organism>
<reference evidence="2" key="1">
    <citation type="journal article" date="2022" name="Mol. Ecol. Resour.">
        <title>The genomes of chicory, endive, great burdock and yacon provide insights into Asteraceae palaeo-polyploidization history and plant inulin production.</title>
        <authorList>
            <person name="Fan W."/>
            <person name="Wang S."/>
            <person name="Wang H."/>
            <person name="Wang A."/>
            <person name="Jiang F."/>
            <person name="Liu H."/>
            <person name="Zhao H."/>
            <person name="Xu D."/>
            <person name="Zhang Y."/>
        </authorList>
    </citation>
    <scope>NUCLEOTIDE SEQUENCE [LARGE SCALE GENOMIC DNA]</scope>
    <source>
        <strain evidence="2">cv. Niubang</strain>
    </source>
</reference>
<gene>
    <name evidence="1" type="ORF">L6452_40271</name>
</gene>
<sequence>MSKPQRVDASTQHVATDERPQRYTCLLNTYAKKYIKLVMKDLTIIRSTVWADMAHRVSYTSPYTFQHHKMAENDASKIAIFATRHKLKNEALRLFREEMTVLSTAWADIAHRVSYTSPNTFQHHKMAENDASKIAIFATRHKLKNEALRHVREEMTAKAKKKLNNL</sequence>
<protein>
    <submittedName>
        <fullName evidence="1">Uncharacterized protein</fullName>
    </submittedName>
</protein>
<proteinExistence type="predicted"/>
<comment type="caution">
    <text evidence="1">The sequence shown here is derived from an EMBL/GenBank/DDBJ whole genome shotgun (WGS) entry which is preliminary data.</text>
</comment>
<accession>A0ACB8XML7</accession>
<evidence type="ECO:0000313" key="2">
    <source>
        <dbReference type="Proteomes" id="UP001055879"/>
    </source>
</evidence>
<dbReference type="Proteomes" id="UP001055879">
    <property type="component" value="Linkage Group LG16"/>
</dbReference>
<evidence type="ECO:0000313" key="1">
    <source>
        <dbReference type="EMBL" id="KAI3669050.1"/>
    </source>
</evidence>
<name>A0ACB8XML7_ARCLA</name>
<reference evidence="1 2" key="2">
    <citation type="journal article" date="2022" name="Mol. Ecol. Resour.">
        <title>The genomes of chicory, endive, great burdock and yacon provide insights into Asteraceae paleo-polyploidization history and plant inulin production.</title>
        <authorList>
            <person name="Fan W."/>
            <person name="Wang S."/>
            <person name="Wang H."/>
            <person name="Wang A."/>
            <person name="Jiang F."/>
            <person name="Liu H."/>
            <person name="Zhao H."/>
            <person name="Xu D."/>
            <person name="Zhang Y."/>
        </authorList>
    </citation>
    <scope>NUCLEOTIDE SEQUENCE [LARGE SCALE GENOMIC DNA]</scope>
    <source>
        <strain evidence="2">cv. Niubang</strain>
    </source>
</reference>
<keyword evidence="2" id="KW-1185">Reference proteome</keyword>